<evidence type="ECO:0000313" key="2">
    <source>
        <dbReference type="Proteomes" id="UP001590951"/>
    </source>
</evidence>
<name>A0ABR4APC2_9LECA</name>
<dbReference type="EMBL" id="JBHFEH010000114">
    <property type="protein sequence ID" value="KAL2046562.1"/>
    <property type="molecule type" value="Genomic_DNA"/>
</dbReference>
<evidence type="ECO:0000313" key="1">
    <source>
        <dbReference type="EMBL" id="KAL2046562.1"/>
    </source>
</evidence>
<accession>A0ABR4APC2</accession>
<protein>
    <submittedName>
        <fullName evidence="1">Uncharacterized protein</fullName>
    </submittedName>
</protein>
<dbReference type="Proteomes" id="UP001590951">
    <property type="component" value="Unassembled WGS sequence"/>
</dbReference>
<organism evidence="1 2">
    <name type="scientific">Lepraria finkii</name>
    <dbReference type="NCBI Taxonomy" id="1340010"/>
    <lineage>
        <taxon>Eukaryota</taxon>
        <taxon>Fungi</taxon>
        <taxon>Dikarya</taxon>
        <taxon>Ascomycota</taxon>
        <taxon>Pezizomycotina</taxon>
        <taxon>Lecanoromycetes</taxon>
        <taxon>OSLEUM clade</taxon>
        <taxon>Lecanoromycetidae</taxon>
        <taxon>Lecanorales</taxon>
        <taxon>Lecanorineae</taxon>
        <taxon>Stereocaulaceae</taxon>
        <taxon>Lepraria</taxon>
    </lineage>
</organism>
<sequence>MKEQVIILVQGFKAISAVVDIVVKSYTNPFLDTLKSQGGTDSPKIGGYTPIDMQRSNILNAILTIRSYIGVFSDIPEMWSALSVETVMPRLMMCDQLSIMGYAREDASDIKRNQISCNNLLRCH</sequence>
<gene>
    <name evidence="1" type="ORF">ABVK25_011747</name>
</gene>
<comment type="caution">
    <text evidence="1">The sequence shown here is derived from an EMBL/GenBank/DDBJ whole genome shotgun (WGS) entry which is preliminary data.</text>
</comment>
<keyword evidence="2" id="KW-1185">Reference proteome</keyword>
<proteinExistence type="predicted"/>
<reference evidence="1 2" key="1">
    <citation type="submission" date="2024-09" db="EMBL/GenBank/DDBJ databases">
        <title>Rethinking Asexuality: The Enigmatic Case of Functional Sexual Genes in Lepraria (Stereocaulaceae).</title>
        <authorList>
            <person name="Doellman M."/>
            <person name="Sun Y."/>
            <person name="Barcenas-Pena A."/>
            <person name="Lumbsch H.T."/>
            <person name="Grewe F."/>
        </authorList>
    </citation>
    <scope>NUCLEOTIDE SEQUENCE [LARGE SCALE GENOMIC DNA]</scope>
    <source>
        <strain evidence="1 2">Grewe 0041</strain>
    </source>
</reference>